<dbReference type="InterPro" id="IPR017853">
    <property type="entry name" value="GH"/>
</dbReference>
<dbReference type="SUPFAM" id="SSF51445">
    <property type="entry name" value="(Trans)glycosidases"/>
    <property type="match status" value="1"/>
</dbReference>
<organism evidence="7 8">
    <name type="scientific">Metschnikowia pulcherrima</name>
    <dbReference type="NCBI Taxonomy" id="27326"/>
    <lineage>
        <taxon>Eukaryota</taxon>
        <taxon>Fungi</taxon>
        <taxon>Dikarya</taxon>
        <taxon>Ascomycota</taxon>
        <taxon>Saccharomycotina</taxon>
        <taxon>Pichiomycetes</taxon>
        <taxon>Metschnikowiaceae</taxon>
        <taxon>Metschnikowia</taxon>
    </lineage>
</organism>
<dbReference type="GO" id="GO:1904462">
    <property type="term" value="P:ergosteryl 3-beta-D-glucoside catabolic process"/>
    <property type="evidence" value="ECO:0007669"/>
    <property type="project" value="TreeGrafter"/>
</dbReference>
<protein>
    <recommendedName>
        <fullName evidence="6">Glycoside hydrolase family 5 domain-containing protein</fullName>
    </recommendedName>
</protein>
<dbReference type="Proteomes" id="UP000649328">
    <property type="component" value="Unassembled WGS sequence"/>
</dbReference>
<dbReference type="PANTHER" id="PTHR31308">
    <property type="match status" value="1"/>
</dbReference>
<evidence type="ECO:0000313" key="7">
    <source>
        <dbReference type="EMBL" id="KAF8004511.1"/>
    </source>
</evidence>
<evidence type="ECO:0000256" key="1">
    <source>
        <dbReference type="ARBA" id="ARBA00005641"/>
    </source>
</evidence>
<accession>A0A8H7LC04</accession>
<reference evidence="7" key="1">
    <citation type="submission" date="2020-10" db="EMBL/GenBank/DDBJ databases">
        <title>The Whole-Genome Sequence of Metschnikowia persimmonesis, a Novel Endophytic Yeast Species Isolated from Medicinal Plant Diospyros kaki Thumb.</title>
        <authorList>
            <person name="Rahmat E."/>
            <person name="Kang Y."/>
        </authorList>
    </citation>
    <scope>NUCLEOTIDE SEQUENCE</scope>
    <source>
        <strain evidence="7">KIOM G15050</strain>
    </source>
</reference>
<dbReference type="PANTHER" id="PTHR31308:SF5">
    <property type="entry name" value="ERGOSTERYL-BETA-GLUCOSIDASE"/>
    <property type="match status" value="1"/>
</dbReference>
<dbReference type="InterPro" id="IPR052066">
    <property type="entry name" value="Glycosphingolipid_Hydrolases"/>
</dbReference>
<evidence type="ECO:0000313" key="8">
    <source>
        <dbReference type="Proteomes" id="UP000649328"/>
    </source>
</evidence>
<keyword evidence="8" id="KW-1185">Reference proteome</keyword>
<proteinExistence type="inferred from homology"/>
<evidence type="ECO:0000256" key="4">
    <source>
        <dbReference type="RuleBase" id="RU361153"/>
    </source>
</evidence>
<evidence type="ECO:0000256" key="5">
    <source>
        <dbReference type="SAM" id="MobiDB-lite"/>
    </source>
</evidence>
<comment type="caution">
    <text evidence="7">The sequence shown here is derived from an EMBL/GenBank/DDBJ whole genome shotgun (WGS) entry which is preliminary data.</text>
</comment>
<dbReference type="GO" id="GO:0050295">
    <property type="term" value="F:steryl-beta-glucosidase activity"/>
    <property type="evidence" value="ECO:0007669"/>
    <property type="project" value="TreeGrafter"/>
</dbReference>
<dbReference type="GO" id="GO:0000272">
    <property type="term" value="P:polysaccharide catabolic process"/>
    <property type="evidence" value="ECO:0007669"/>
    <property type="project" value="InterPro"/>
</dbReference>
<dbReference type="OrthoDB" id="9971853at2759"/>
<keyword evidence="3 4" id="KW-0326">Glycosidase</keyword>
<gene>
    <name evidence="7" type="ORF">HF325_001959</name>
</gene>
<sequence length="306" mass="34437">MAPILQALTNARYARDVISHRLNLYKAVPGITGKGVKSLKKKHGAGEPITSVDVPGSSSLECQPLHTENGDIVDSLGRRRVLKGLNVDSAMKLPVEPFMPSYEGESGDAGNVFFDGDKVSFVGRPFSLETAESHLERIKSLGYNTIRYLICWEALEHEGPGIYDEDFIDYTIEVLRIIYQVGGLYVFLEPHQDVWSRYCGGSGAPMWTLYAAGLEPKRFSACEAAILHNSERFEPSSRNEALTYPKMLWTSNYKRLALLTMFTLFFAGQTYFPHLKLNGVNIQHYLQSHHLNSLEHLWKSVVKRLP</sequence>
<evidence type="ECO:0000259" key="6">
    <source>
        <dbReference type="Pfam" id="PF00150"/>
    </source>
</evidence>
<dbReference type="InterPro" id="IPR001547">
    <property type="entry name" value="Glyco_hydro_5"/>
</dbReference>
<dbReference type="Gene3D" id="3.20.20.80">
    <property type="entry name" value="Glycosidases"/>
    <property type="match status" value="1"/>
</dbReference>
<keyword evidence="2 4" id="KW-0378">Hydrolase</keyword>
<dbReference type="Pfam" id="PF00150">
    <property type="entry name" value="Cellulase"/>
    <property type="match status" value="1"/>
</dbReference>
<feature type="domain" description="Glycoside hydrolase family 5" evidence="6">
    <location>
        <begin position="123"/>
        <end position="195"/>
    </location>
</feature>
<evidence type="ECO:0000256" key="2">
    <source>
        <dbReference type="ARBA" id="ARBA00022801"/>
    </source>
</evidence>
<dbReference type="AlphaFoldDB" id="A0A8H7LC04"/>
<comment type="similarity">
    <text evidence="1 4">Belongs to the glycosyl hydrolase 5 (cellulase A) family.</text>
</comment>
<dbReference type="EMBL" id="JACBPP010000002">
    <property type="protein sequence ID" value="KAF8004511.1"/>
    <property type="molecule type" value="Genomic_DNA"/>
</dbReference>
<evidence type="ECO:0000256" key="3">
    <source>
        <dbReference type="ARBA" id="ARBA00023295"/>
    </source>
</evidence>
<feature type="region of interest" description="Disordered" evidence="5">
    <location>
        <begin position="36"/>
        <end position="57"/>
    </location>
</feature>
<name>A0A8H7LC04_9ASCO</name>